<evidence type="ECO:0008006" key="7">
    <source>
        <dbReference type="Google" id="ProtNLM"/>
    </source>
</evidence>
<name>A0A811Q0P1_9POAL</name>
<keyword evidence="6" id="KW-1185">Reference proteome</keyword>
<protein>
    <recommendedName>
        <fullName evidence="7">Scarecrow-like protein 9</fullName>
    </recommendedName>
</protein>
<proteinExistence type="inferred from homology"/>
<feature type="compositionally biased region" description="Polar residues" evidence="4">
    <location>
        <begin position="143"/>
        <end position="152"/>
    </location>
</feature>
<dbReference type="PROSITE" id="PS50985">
    <property type="entry name" value="GRAS"/>
    <property type="match status" value="1"/>
</dbReference>
<gene>
    <name evidence="5" type="ORF">NCGR_LOCUS36221</name>
</gene>
<dbReference type="OrthoDB" id="671274at2759"/>
<evidence type="ECO:0000256" key="4">
    <source>
        <dbReference type="SAM" id="MobiDB-lite"/>
    </source>
</evidence>
<evidence type="ECO:0000313" key="6">
    <source>
        <dbReference type="Proteomes" id="UP000604825"/>
    </source>
</evidence>
<keyword evidence="2" id="KW-0804">Transcription</keyword>
<keyword evidence="1" id="KW-0805">Transcription regulation</keyword>
<dbReference type="Proteomes" id="UP000604825">
    <property type="component" value="Unassembled WGS sequence"/>
</dbReference>
<dbReference type="Pfam" id="PF03514">
    <property type="entry name" value="GRAS"/>
    <property type="match status" value="1"/>
</dbReference>
<feature type="compositionally biased region" description="Gly residues" evidence="4">
    <location>
        <begin position="130"/>
        <end position="139"/>
    </location>
</feature>
<feature type="region of interest" description="VHIID" evidence="3">
    <location>
        <begin position="406"/>
        <end position="471"/>
    </location>
</feature>
<feature type="region of interest" description="Disordered" evidence="4">
    <location>
        <begin position="301"/>
        <end position="321"/>
    </location>
</feature>
<feature type="region of interest" description="Leucine repeat II (LRII)" evidence="3">
    <location>
        <begin position="487"/>
        <end position="519"/>
    </location>
</feature>
<comment type="caution">
    <text evidence="3">Lacks conserved residue(s) required for the propagation of feature annotation.</text>
</comment>
<evidence type="ECO:0000256" key="3">
    <source>
        <dbReference type="PROSITE-ProRule" id="PRU01191"/>
    </source>
</evidence>
<feature type="region of interest" description="Disordered" evidence="4">
    <location>
        <begin position="219"/>
        <end position="282"/>
    </location>
</feature>
<comment type="caution">
    <text evidence="5">The sequence shown here is derived from an EMBL/GenBank/DDBJ whole genome shotgun (WGS) entry which is preliminary data.</text>
</comment>
<feature type="short sequence motif" description="VHIID" evidence="3">
    <location>
        <begin position="437"/>
        <end position="441"/>
    </location>
</feature>
<feature type="compositionally biased region" description="Low complexity" evidence="4">
    <location>
        <begin position="94"/>
        <end position="117"/>
    </location>
</feature>
<dbReference type="EMBL" id="CAJGYO010000009">
    <property type="protein sequence ID" value="CAD6252572.1"/>
    <property type="molecule type" value="Genomic_DNA"/>
</dbReference>
<evidence type="ECO:0000256" key="1">
    <source>
        <dbReference type="ARBA" id="ARBA00023015"/>
    </source>
</evidence>
<feature type="compositionally biased region" description="Polar residues" evidence="4">
    <location>
        <begin position="301"/>
        <end position="311"/>
    </location>
</feature>
<dbReference type="PANTHER" id="PTHR31636">
    <property type="entry name" value="OSJNBA0084A10.13 PROTEIN-RELATED"/>
    <property type="match status" value="1"/>
</dbReference>
<evidence type="ECO:0000256" key="2">
    <source>
        <dbReference type="ARBA" id="ARBA00023163"/>
    </source>
</evidence>
<reference evidence="5" key="1">
    <citation type="submission" date="2020-10" db="EMBL/GenBank/DDBJ databases">
        <authorList>
            <person name="Han B."/>
            <person name="Lu T."/>
            <person name="Zhao Q."/>
            <person name="Huang X."/>
            <person name="Zhao Y."/>
        </authorList>
    </citation>
    <scope>NUCLEOTIDE SEQUENCE</scope>
</reference>
<sequence length="723" mass="79741">MAATPEDVAEPEPFSPSVFLDLPPTPHPQPDGDGEDLQASSDDMVLPFIRRMLMEEEEDTDDNILYQQYPDHPALHLAQQPFAQILSAGSTSTATHTHAAANDSASGSSATTNSNGAPAFANATRTRSGTGAGLDGFTGGDANNSFSSPGQGSASACGQARAFFNAGDTATIQSSSFGDGVRVTMDMLNQAFLKGMEEANKFLPATTTTIFGLGATSREHLPGPRDGSMLPRAFPLPNTNSVVDSRGCKNRHSWDDLDDDAETGRRSNKLLAPEPEENGEQVDDVFVKGYELAMEKMHGLSISSNNGSTSDGKAKRKSAAQTNEAVDLRTLLTHCAEAVSTGDRRSATELLRQIKQRSSPRGDASQRLAHCFAEALEARLAGTGAQVHRSLVARRTSGGVDFLRAYKLYLEVCSFKMIAFKFAHIAICKAITGRKKVHIVDYGDHHGFHWPPLLEAWKDRDGGPPEVRITSIERPQPGFRPAARIEETGRRLSDFAHRRGVPFRFRSVVASKWEMVCADDLDIEPDEVLIVNGLFHFGKLMDEGVDIDNTSPRDMVLRNIQKMRPDVFILCVENSSYNAPFFVTRFREALYYYSAMFDIMDATTPRDNDERLLVEQDILGCCVLNAIACEGSERVERPETYKQWQVRGHRAGLKQLPLNPNTVKYLSKKVKDGYHKDFVVDVDQQWLLQGWKGRILYAMSTWVADDAISHSCSHPFNKHDTCF</sequence>
<comment type="similarity">
    <text evidence="3">Belongs to the GRAS family.</text>
</comment>
<accession>A0A811Q0P1</accession>
<feature type="region of interest" description="SAW" evidence="3">
    <location>
        <begin position="628"/>
        <end position="703"/>
    </location>
</feature>
<dbReference type="AlphaFoldDB" id="A0A811Q0P1"/>
<evidence type="ECO:0000313" key="5">
    <source>
        <dbReference type="EMBL" id="CAD6252572.1"/>
    </source>
</evidence>
<organism evidence="5 6">
    <name type="scientific">Miscanthus lutarioriparius</name>
    <dbReference type="NCBI Taxonomy" id="422564"/>
    <lineage>
        <taxon>Eukaryota</taxon>
        <taxon>Viridiplantae</taxon>
        <taxon>Streptophyta</taxon>
        <taxon>Embryophyta</taxon>
        <taxon>Tracheophyta</taxon>
        <taxon>Spermatophyta</taxon>
        <taxon>Magnoliopsida</taxon>
        <taxon>Liliopsida</taxon>
        <taxon>Poales</taxon>
        <taxon>Poaceae</taxon>
        <taxon>PACMAD clade</taxon>
        <taxon>Panicoideae</taxon>
        <taxon>Andropogonodae</taxon>
        <taxon>Andropogoneae</taxon>
        <taxon>Saccharinae</taxon>
        <taxon>Miscanthus</taxon>
    </lineage>
</organism>
<feature type="region of interest" description="Disordered" evidence="4">
    <location>
        <begin position="1"/>
        <end position="40"/>
    </location>
</feature>
<dbReference type="InterPro" id="IPR005202">
    <property type="entry name" value="TF_GRAS"/>
</dbReference>
<feature type="region of interest" description="Disordered" evidence="4">
    <location>
        <begin position="94"/>
        <end position="152"/>
    </location>
</feature>